<organism evidence="1 2">
    <name type="scientific">Oculimacula yallundae</name>
    <dbReference type="NCBI Taxonomy" id="86028"/>
    <lineage>
        <taxon>Eukaryota</taxon>
        <taxon>Fungi</taxon>
        <taxon>Dikarya</taxon>
        <taxon>Ascomycota</taxon>
        <taxon>Pezizomycotina</taxon>
        <taxon>Leotiomycetes</taxon>
        <taxon>Helotiales</taxon>
        <taxon>Ploettnerulaceae</taxon>
        <taxon>Oculimacula</taxon>
    </lineage>
</organism>
<dbReference type="EMBL" id="JAZHXI010000010">
    <property type="protein sequence ID" value="KAL2066970.1"/>
    <property type="molecule type" value="Genomic_DNA"/>
</dbReference>
<evidence type="ECO:0000313" key="1">
    <source>
        <dbReference type="EMBL" id="KAL2066970.1"/>
    </source>
</evidence>
<sequence length="244" mass="27866">MSANFLTLPRELRDKIYELCLLSEEPINPWIDFNPRQELTPGLLRTNKTVHTEASSLLYGQNRFDFATGTAEDVASFLETIGRNNAGSIRSIRVDFPNLRDLEPSKVCLEETSDGMLANIQDSCVNLTTLTTFLDSTNAMEVKLEALDSPKTVAEALTLVHSRFKAISSLREIIIEVYEDGPSDYIRREMENHGWTFDKTRYVEDWGSGRHFSDFEDDYGYDDDDGDDDYDVDDDSDFWRRAGD</sequence>
<protein>
    <submittedName>
        <fullName evidence="1">Uncharacterized protein</fullName>
    </submittedName>
</protein>
<dbReference type="InterPro" id="IPR038883">
    <property type="entry name" value="AN11006-like"/>
</dbReference>
<comment type="caution">
    <text evidence="1">The sequence shown here is derived from an EMBL/GenBank/DDBJ whole genome shotgun (WGS) entry which is preliminary data.</text>
</comment>
<name>A0ABR4CB13_9HELO</name>
<dbReference type="PANTHER" id="PTHR42085:SF8">
    <property type="entry name" value="F-BOX DOMAIN-CONTAINING PROTEIN"/>
    <property type="match status" value="1"/>
</dbReference>
<dbReference type="Proteomes" id="UP001595075">
    <property type="component" value="Unassembled WGS sequence"/>
</dbReference>
<keyword evidence="2" id="KW-1185">Reference proteome</keyword>
<reference evidence="1 2" key="1">
    <citation type="journal article" date="2024" name="Commun. Biol.">
        <title>Comparative genomic analysis of thermophilic fungi reveals convergent evolutionary adaptations and gene losses.</title>
        <authorList>
            <person name="Steindorff A.S."/>
            <person name="Aguilar-Pontes M.V."/>
            <person name="Robinson A.J."/>
            <person name="Andreopoulos B."/>
            <person name="LaButti K."/>
            <person name="Kuo A."/>
            <person name="Mondo S."/>
            <person name="Riley R."/>
            <person name="Otillar R."/>
            <person name="Haridas S."/>
            <person name="Lipzen A."/>
            <person name="Grimwood J."/>
            <person name="Schmutz J."/>
            <person name="Clum A."/>
            <person name="Reid I.D."/>
            <person name="Moisan M.C."/>
            <person name="Butler G."/>
            <person name="Nguyen T.T.M."/>
            <person name="Dewar K."/>
            <person name="Conant G."/>
            <person name="Drula E."/>
            <person name="Henrissat B."/>
            <person name="Hansel C."/>
            <person name="Singer S."/>
            <person name="Hutchinson M.I."/>
            <person name="de Vries R.P."/>
            <person name="Natvig D.O."/>
            <person name="Powell A.J."/>
            <person name="Tsang A."/>
            <person name="Grigoriev I.V."/>
        </authorList>
    </citation>
    <scope>NUCLEOTIDE SEQUENCE [LARGE SCALE GENOMIC DNA]</scope>
    <source>
        <strain evidence="1 2">CBS 494.80</strain>
    </source>
</reference>
<evidence type="ECO:0000313" key="2">
    <source>
        <dbReference type="Proteomes" id="UP001595075"/>
    </source>
</evidence>
<proteinExistence type="predicted"/>
<gene>
    <name evidence="1" type="ORF">VTL71DRAFT_1394</name>
</gene>
<accession>A0ABR4CB13</accession>
<dbReference type="PANTHER" id="PTHR42085">
    <property type="entry name" value="F-BOX DOMAIN-CONTAINING PROTEIN"/>
    <property type="match status" value="1"/>
</dbReference>